<gene>
    <name evidence="2" type="ORF">IDH45_31960</name>
</gene>
<dbReference type="RefSeq" id="WP_190932208.1">
    <property type="nucleotide sequence ID" value="NZ_JACXJA010000063.1"/>
</dbReference>
<feature type="domain" description="AB hydrolase-1" evidence="1">
    <location>
        <begin position="12"/>
        <end position="230"/>
    </location>
</feature>
<evidence type="ECO:0000313" key="3">
    <source>
        <dbReference type="Proteomes" id="UP000639396"/>
    </source>
</evidence>
<dbReference type="InterPro" id="IPR052897">
    <property type="entry name" value="Sec-Metab_Biosynth_Hydrolase"/>
</dbReference>
<dbReference type="EMBL" id="JACXJA010000063">
    <property type="protein sequence ID" value="MBD2866594.1"/>
    <property type="molecule type" value="Genomic_DNA"/>
</dbReference>
<dbReference type="Pfam" id="PF12697">
    <property type="entry name" value="Abhydrolase_6"/>
    <property type="match status" value="1"/>
</dbReference>
<dbReference type="SUPFAM" id="SSF53474">
    <property type="entry name" value="alpha/beta-Hydrolases"/>
    <property type="match status" value="1"/>
</dbReference>
<protein>
    <submittedName>
        <fullName evidence="2">Alpha/beta hydrolase</fullName>
    </submittedName>
</protein>
<dbReference type="InterPro" id="IPR000073">
    <property type="entry name" value="AB_hydrolase_1"/>
</dbReference>
<reference evidence="2" key="1">
    <citation type="submission" date="2020-09" db="EMBL/GenBank/DDBJ databases">
        <title>A novel bacterium of genus Paenibacillus, isolated from South China Sea.</title>
        <authorList>
            <person name="Huang H."/>
            <person name="Mo K."/>
            <person name="Hu Y."/>
        </authorList>
    </citation>
    <scope>NUCLEOTIDE SEQUENCE</scope>
    <source>
        <strain evidence="2">IB182363</strain>
    </source>
</reference>
<evidence type="ECO:0000259" key="1">
    <source>
        <dbReference type="Pfam" id="PF12697"/>
    </source>
</evidence>
<comment type="caution">
    <text evidence="2">The sequence shown here is derived from an EMBL/GenBank/DDBJ whole genome shotgun (WGS) entry which is preliminary data.</text>
</comment>
<keyword evidence="2" id="KW-0378">Hydrolase</keyword>
<dbReference type="PANTHER" id="PTHR37017">
    <property type="entry name" value="AB HYDROLASE-1 DOMAIN-CONTAINING PROTEIN-RELATED"/>
    <property type="match status" value="1"/>
</dbReference>
<dbReference type="InterPro" id="IPR029058">
    <property type="entry name" value="AB_hydrolase_fold"/>
</dbReference>
<organism evidence="2 3">
    <name type="scientific">Paenibacillus oceani</name>
    <dbReference type="NCBI Taxonomy" id="2772510"/>
    <lineage>
        <taxon>Bacteria</taxon>
        <taxon>Bacillati</taxon>
        <taxon>Bacillota</taxon>
        <taxon>Bacilli</taxon>
        <taxon>Bacillales</taxon>
        <taxon>Paenibacillaceae</taxon>
        <taxon>Paenibacillus</taxon>
    </lineage>
</organism>
<dbReference type="Proteomes" id="UP000639396">
    <property type="component" value="Unassembled WGS sequence"/>
</dbReference>
<dbReference type="AlphaFoldDB" id="A0A927CEH5"/>
<keyword evidence="3" id="KW-1185">Reference proteome</keyword>
<dbReference type="Gene3D" id="3.40.50.1820">
    <property type="entry name" value="alpha/beta hydrolase"/>
    <property type="match status" value="1"/>
</dbReference>
<accession>A0A927CEH5</accession>
<dbReference type="GO" id="GO:0016787">
    <property type="term" value="F:hydrolase activity"/>
    <property type="evidence" value="ECO:0007669"/>
    <property type="project" value="UniProtKB-KW"/>
</dbReference>
<proteinExistence type="predicted"/>
<evidence type="ECO:0000313" key="2">
    <source>
        <dbReference type="EMBL" id="MBD2866594.1"/>
    </source>
</evidence>
<sequence length="249" mass="27894">MKQERVQERIGFVFIHGAGLEGRVWEQVTDGLGFPALLADFPLRDNNYESRRKLTLQDYVRHIRDQVMEWNADRIVLVAHSLGGVLALQLAAELSERMAGFVAVSAAIPKQGGSFLSALPLPQKILLPILLRTVGTKPPASAIRSGLCSDVSAEQAEDIVRGFVPESVRVYTDRIDASAPEVPKLYIRLKQDKQFSLSLQNKMITNLSPQHVYDLDAGHLPMLSRPDQLRAMLQRFMTEAVYPFSSQKW</sequence>
<name>A0A927CEH5_9BACL</name>
<dbReference type="PANTHER" id="PTHR37017:SF11">
    <property type="entry name" value="ESTERASE_LIPASE_THIOESTERASE DOMAIN-CONTAINING PROTEIN"/>
    <property type="match status" value="1"/>
</dbReference>